<evidence type="ECO:0000256" key="1">
    <source>
        <dbReference type="SAM" id="MobiDB-lite"/>
    </source>
</evidence>
<dbReference type="AlphaFoldDB" id="A0A4Z2H0V9"/>
<name>A0A4Z2H0V9_9TELE</name>
<gene>
    <name evidence="2" type="ORF">EYF80_031038</name>
</gene>
<evidence type="ECO:0000313" key="2">
    <source>
        <dbReference type="EMBL" id="TNN58713.1"/>
    </source>
</evidence>
<proteinExistence type="predicted"/>
<dbReference type="Proteomes" id="UP000314294">
    <property type="component" value="Unassembled WGS sequence"/>
</dbReference>
<feature type="region of interest" description="Disordered" evidence="1">
    <location>
        <begin position="250"/>
        <end position="287"/>
    </location>
</feature>
<organism evidence="2 3">
    <name type="scientific">Liparis tanakae</name>
    <name type="common">Tanaka's snailfish</name>
    <dbReference type="NCBI Taxonomy" id="230148"/>
    <lineage>
        <taxon>Eukaryota</taxon>
        <taxon>Metazoa</taxon>
        <taxon>Chordata</taxon>
        <taxon>Craniata</taxon>
        <taxon>Vertebrata</taxon>
        <taxon>Euteleostomi</taxon>
        <taxon>Actinopterygii</taxon>
        <taxon>Neopterygii</taxon>
        <taxon>Teleostei</taxon>
        <taxon>Neoteleostei</taxon>
        <taxon>Acanthomorphata</taxon>
        <taxon>Eupercaria</taxon>
        <taxon>Perciformes</taxon>
        <taxon>Cottioidei</taxon>
        <taxon>Cottales</taxon>
        <taxon>Liparidae</taxon>
        <taxon>Liparis</taxon>
    </lineage>
</organism>
<feature type="region of interest" description="Disordered" evidence="1">
    <location>
        <begin position="41"/>
        <end position="62"/>
    </location>
</feature>
<dbReference type="EMBL" id="SRLO01000372">
    <property type="protein sequence ID" value="TNN58713.1"/>
    <property type="molecule type" value="Genomic_DNA"/>
</dbReference>
<reference evidence="2 3" key="1">
    <citation type="submission" date="2019-03" db="EMBL/GenBank/DDBJ databases">
        <title>First draft genome of Liparis tanakae, snailfish: a comprehensive survey of snailfish specific genes.</title>
        <authorList>
            <person name="Kim W."/>
            <person name="Song I."/>
            <person name="Jeong J.-H."/>
            <person name="Kim D."/>
            <person name="Kim S."/>
            <person name="Ryu S."/>
            <person name="Song J.Y."/>
            <person name="Lee S.K."/>
        </authorList>
    </citation>
    <scope>NUCLEOTIDE SEQUENCE [LARGE SCALE GENOMIC DNA]</scope>
    <source>
        <tissue evidence="2">Muscle</tissue>
    </source>
</reference>
<protein>
    <submittedName>
        <fullName evidence="2">Uncharacterized protein</fullName>
    </submittedName>
</protein>
<keyword evidence="3" id="KW-1185">Reference proteome</keyword>
<sequence length="316" mass="35363">MKGQEVADGVKRNERRRRFTVIRGGCSDALLFALLSKEEEKRHSSVNRPSHDRERTEDKALRDSGVRGPVCLGDWVGVGPVSTWKWYKSTVVQEASAISSVLRHKRITVPLTRKPQPHGTRWNFTPLTKNNIDNCTELQKTPSGRSTNEPLLSSTCCVFIGTNEVQQHLYTHHIDFYYDISKANVLRSLWLVTPSSGSSYSGRSTVFNSVTSLAPNPLRPVNSTYKNTRWTPSWFWKGLRIEKRSFKSRMEAGGGGLPDGQQQSRCPLSPTAPAITHGHGGESSKPRVALRDSVMELGFWGMLSLLLFVTNVVSPR</sequence>
<comment type="caution">
    <text evidence="2">The sequence shown here is derived from an EMBL/GenBank/DDBJ whole genome shotgun (WGS) entry which is preliminary data.</text>
</comment>
<accession>A0A4Z2H0V9</accession>
<evidence type="ECO:0000313" key="3">
    <source>
        <dbReference type="Proteomes" id="UP000314294"/>
    </source>
</evidence>